<organism evidence="1 2">
    <name type="scientific">Chenopodium quinoa</name>
    <name type="common">Quinoa</name>
    <dbReference type="NCBI Taxonomy" id="63459"/>
    <lineage>
        <taxon>Eukaryota</taxon>
        <taxon>Viridiplantae</taxon>
        <taxon>Streptophyta</taxon>
        <taxon>Embryophyta</taxon>
        <taxon>Tracheophyta</taxon>
        <taxon>Spermatophyta</taxon>
        <taxon>Magnoliopsida</taxon>
        <taxon>eudicotyledons</taxon>
        <taxon>Gunneridae</taxon>
        <taxon>Pentapetalae</taxon>
        <taxon>Caryophyllales</taxon>
        <taxon>Chenopodiaceae</taxon>
        <taxon>Chenopodioideae</taxon>
        <taxon>Atripliceae</taxon>
        <taxon>Chenopodium</taxon>
    </lineage>
</organism>
<dbReference type="Gramene" id="AUR62036968-RA">
    <property type="protein sequence ID" value="AUR62036968-RA:cds"/>
    <property type="gene ID" value="AUR62036968"/>
</dbReference>
<evidence type="ECO:0000313" key="2">
    <source>
        <dbReference type="Proteomes" id="UP000596660"/>
    </source>
</evidence>
<dbReference type="OMA" id="LECYYLL"/>
<dbReference type="PANTHER" id="PTHR38390">
    <property type="entry name" value="OS01G0103900 PROTEIN"/>
    <property type="match status" value="1"/>
</dbReference>
<dbReference type="Proteomes" id="UP000596660">
    <property type="component" value="Unplaced"/>
</dbReference>
<proteinExistence type="predicted"/>
<keyword evidence="2" id="KW-1185">Reference proteome</keyword>
<reference evidence="1" key="1">
    <citation type="journal article" date="2017" name="Nature">
        <title>The genome of Chenopodium quinoa.</title>
        <authorList>
            <person name="Jarvis D.E."/>
            <person name="Ho Y.S."/>
            <person name="Lightfoot D.J."/>
            <person name="Schmoeckel S.M."/>
            <person name="Li B."/>
            <person name="Borm T.J.A."/>
            <person name="Ohyanagi H."/>
            <person name="Mineta K."/>
            <person name="Michell C.T."/>
            <person name="Saber N."/>
            <person name="Kharbatia N.M."/>
            <person name="Rupper R.R."/>
            <person name="Sharp A.R."/>
            <person name="Dally N."/>
            <person name="Boughton B.A."/>
            <person name="Woo Y.H."/>
            <person name="Gao G."/>
            <person name="Schijlen E.G.W.M."/>
            <person name="Guo X."/>
            <person name="Momin A.A."/>
            <person name="Negrao S."/>
            <person name="Al-Babili S."/>
            <person name="Gehring C."/>
            <person name="Roessner U."/>
            <person name="Jung C."/>
            <person name="Murphy K."/>
            <person name="Arold S.T."/>
            <person name="Gojobori T."/>
            <person name="van der Linden C.G."/>
            <person name="van Loo E.N."/>
            <person name="Jellen E.N."/>
            <person name="Maughan P.J."/>
            <person name="Tester M."/>
        </authorList>
    </citation>
    <scope>NUCLEOTIDE SEQUENCE [LARGE SCALE GENOMIC DNA]</scope>
    <source>
        <strain evidence="1">cv. PI 614886</strain>
    </source>
</reference>
<protein>
    <submittedName>
        <fullName evidence="1">Uncharacterized protein</fullName>
    </submittedName>
</protein>
<dbReference type="EnsemblPlants" id="AUR62036968-RA">
    <property type="protein sequence ID" value="AUR62036968-RA:cds"/>
    <property type="gene ID" value="AUR62036968"/>
</dbReference>
<dbReference type="PANTHER" id="PTHR38390:SF2">
    <property type="entry name" value="OS01G0103900 PROTEIN"/>
    <property type="match status" value="1"/>
</dbReference>
<name>A0A803MXN8_CHEQI</name>
<evidence type="ECO:0000313" key="1">
    <source>
        <dbReference type="EnsemblPlants" id="AUR62036968-RA:cds"/>
    </source>
</evidence>
<dbReference type="AlphaFoldDB" id="A0A803MXN8"/>
<reference evidence="1" key="2">
    <citation type="submission" date="2021-03" db="UniProtKB">
        <authorList>
            <consortium name="EnsemblPlants"/>
        </authorList>
    </citation>
    <scope>IDENTIFICATION</scope>
</reference>
<sequence>MALLFFALDLRTLSPPLLSQLKQCLLELANLYAFSAPTSKLKRRKFDSSIEDRIGLCYLQRSAASSSDELKVVYSPRGNSFSLRDFHYAVNHLPSDSYSPPLFEDSGSNILNLIISDEVLNSAGGKDSEKKLILISSCLLGNLDYNAKKTLMDAADRCISVEFLFLEQKSSQLSDLSENINKFRGQICDLENCSFNAYLPDGQVFNGLAKRWLRELTESTEELLEANFLFQKSIAGSVNRICCRLCCSINQIMDGFNLCETHRCHDIRRDDKNSSAFKECPLYHVKNYDVEPDDADNSSMTVGDNGLLADMSWRCWKNLCQVPSVVNLNVIERTSLASLNEGVVVGRPYFVFPSVAQETDTAPEDSDLHQLNSRRACLLPLNGIVIGSFPGAVSCTSVNGSGSDMLPKPSLVQRLAGAEEILPFPEANIDDSSITEEIDHCIQQCLMEVELKDYNPVQHCGGFHQKLNQVVEENLRLGLLAPEISTTPLIPTCIDDVAVSLQPSVARNVAALPGAEVAVSSGKDIAAVTVQTRTSDQAIEDDKSISRLTQEWEQLIVGGIPRMGSELSEPNLEKARISAPAIHKPLDTRTSIILERLGNPRQINTKADTHKILSGLAANGNNGITERHHSVIDIDAADKGLTSPSNLIRPTFQSLKRKYR</sequence>
<accession>A0A803MXN8</accession>